<reference evidence="3" key="1">
    <citation type="journal article" date="2019" name="Int. J. Syst. Evol. Microbiol.">
        <title>The Global Catalogue of Microorganisms (GCM) 10K type strain sequencing project: providing services to taxonomists for standard genome sequencing and annotation.</title>
        <authorList>
            <consortium name="The Broad Institute Genomics Platform"/>
            <consortium name="The Broad Institute Genome Sequencing Center for Infectious Disease"/>
            <person name="Wu L."/>
            <person name="Ma J."/>
        </authorList>
    </citation>
    <scope>NUCLEOTIDE SEQUENCE [LARGE SCALE GENOMIC DNA]</scope>
    <source>
        <strain evidence="3">JCM 10303</strain>
    </source>
</reference>
<evidence type="ECO:0000313" key="3">
    <source>
        <dbReference type="Proteomes" id="UP001500729"/>
    </source>
</evidence>
<comment type="caution">
    <text evidence="2">The sequence shown here is derived from an EMBL/GenBank/DDBJ whole genome shotgun (WGS) entry which is preliminary data.</text>
</comment>
<feature type="transmembrane region" description="Helical" evidence="1">
    <location>
        <begin position="101"/>
        <end position="121"/>
    </location>
</feature>
<feature type="transmembrane region" description="Helical" evidence="1">
    <location>
        <begin position="141"/>
        <end position="167"/>
    </location>
</feature>
<name>A0ABP3MGK0_SACER</name>
<accession>A0ABP3MGK0</accession>
<keyword evidence="1" id="KW-0472">Membrane</keyword>
<keyword evidence="1" id="KW-1133">Transmembrane helix</keyword>
<sequence>MTAGRRQRFAPLPPRFARTIGTTSLLVGLVSLVLGLAALVLIAVLGHRLPTSYNPTTTVMVGMGGISAFFQVFSCVTLLTARSYVTDGHLDVPSATRARRLLVVFWSGTVATTVISCWVLVKAVESSGNFSRGERVEFGPPVVGYLVLLAVPCALALCNLLVGRWLLRPSARTLRGYADEGGVGAR</sequence>
<keyword evidence="3" id="KW-1185">Reference proteome</keyword>
<dbReference type="Proteomes" id="UP001500729">
    <property type="component" value="Unassembled WGS sequence"/>
</dbReference>
<evidence type="ECO:0000313" key="2">
    <source>
        <dbReference type="EMBL" id="GAA0518291.1"/>
    </source>
</evidence>
<feature type="transmembrane region" description="Helical" evidence="1">
    <location>
        <begin position="20"/>
        <end position="46"/>
    </location>
</feature>
<evidence type="ECO:0000256" key="1">
    <source>
        <dbReference type="SAM" id="Phobius"/>
    </source>
</evidence>
<proteinExistence type="predicted"/>
<gene>
    <name evidence="2" type="ORF">GCM10009533_16730</name>
</gene>
<organism evidence="2 3">
    <name type="scientific">Saccharopolyspora erythraea</name>
    <name type="common">Streptomyces erythraeus</name>
    <dbReference type="NCBI Taxonomy" id="1836"/>
    <lineage>
        <taxon>Bacteria</taxon>
        <taxon>Bacillati</taxon>
        <taxon>Actinomycetota</taxon>
        <taxon>Actinomycetes</taxon>
        <taxon>Pseudonocardiales</taxon>
        <taxon>Pseudonocardiaceae</taxon>
        <taxon>Saccharopolyspora</taxon>
    </lineage>
</organism>
<dbReference type="EMBL" id="BAAAGS010000008">
    <property type="protein sequence ID" value="GAA0518291.1"/>
    <property type="molecule type" value="Genomic_DNA"/>
</dbReference>
<protein>
    <submittedName>
        <fullName evidence="2">Uncharacterized protein</fullName>
    </submittedName>
</protein>
<feature type="transmembrane region" description="Helical" evidence="1">
    <location>
        <begin position="58"/>
        <end position="81"/>
    </location>
</feature>
<dbReference type="RefSeq" id="WP_009942681.1">
    <property type="nucleotide sequence ID" value="NZ_BAAAGS010000008.1"/>
</dbReference>
<keyword evidence="1" id="KW-0812">Transmembrane</keyword>